<evidence type="ECO:0000256" key="2">
    <source>
        <dbReference type="ARBA" id="ARBA00023002"/>
    </source>
</evidence>
<dbReference type="STRING" id="1440762.Y882_05720"/>
<dbReference type="EMBL" id="JPLA01000013">
    <property type="protein sequence ID" value="KLD64912.1"/>
    <property type="molecule type" value="Genomic_DNA"/>
</dbReference>
<sequence length="331" mass="34764">MPSLQAPIHSGFSAASTAQDVLAGIDLAGKTAIVTGGYSGIGTETARALREAGARVIVPARDIEKARNALAGMDVEIAAMDLSDPTSIDAFAAAFVASGSPLHILINSAGIMACPLMRDARGNEMQLTTNHLGHYQLTACLWPALRRARGARVVALSSLGHRYAAMDFDDPNFEHREYDRWIAYGQSKTANALFAMGLDTRGAPHGVRAFSVHPGRIVTDLARHMSTEELQKIGAIDEHGQAVVDLARGMKSVAQGAATSVWAATSAQLDGMGGVYCEDGDIAELAPDTEATAAGQASLSSGVRPWAVDPHAAERLWTLSEQLTGVSMTST</sequence>
<proteinExistence type="inferred from homology"/>
<accession>A0A0G9HB48</accession>
<dbReference type="SUPFAM" id="SSF51735">
    <property type="entry name" value="NAD(P)-binding Rossmann-fold domains"/>
    <property type="match status" value="1"/>
</dbReference>
<dbReference type="PRINTS" id="PR00081">
    <property type="entry name" value="GDHRDH"/>
</dbReference>
<organism evidence="4 5">
    <name type="scientific">Dyella japonica DSM 16301</name>
    <dbReference type="NCBI Taxonomy" id="1440762"/>
    <lineage>
        <taxon>Bacteria</taxon>
        <taxon>Pseudomonadati</taxon>
        <taxon>Pseudomonadota</taxon>
        <taxon>Gammaproteobacteria</taxon>
        <taxon>Lysobacterales</taxon>
        <taxon>Rhodanobacteraceae</taxon>
        <taxon>Dyella</taxon>
    </lineage>
</organism>
<dbReference type="PANTHER" id="PTHR24320:SF148">
    <property type="entry name" value="NAD(P)-BINDING ROSSMANN-FOLD SUPERFAMILY PROTEIN"/>
    <property type="match status" value="1"/>
</dbReference>
<dbReference type="Gene3D" id="3.40.50.720">
    <property type="entry name" value="NAD(P)-binding Rossmann-like Domain"/>
    <property type="match status" value="1"/>
</dbReference>
<dbReference type="NCBIfam" id="NF004845">
    <property type="entry name" value="PRK06196.1"/>
    <property type="match status" value="1"/>
</dbReference>
<protein>
    <recommendedName>
        <fullName evidence="3">Probable oxidoreductase</fullName>
    </recommendedName>
</protein>
<dbReference type="Pfam" id="PF00106">
    <property type="entry name" value="adh_short"/>
    <property type="match status" value="1"/>
</dbReference>
<gene>
    <name evidence="4" type="ORF">Y882_05720</name>
</gene>
<name>A0A0G9HB48_9GAMM</name>
<reference evidence="4 5" key="1">
    <citation type="journal article" date="2015" name="Antonie Van Leeuwenhoek">
        <title>A phylogenomic and molecular marker based taxonomic framework for the order Xanthomonadales: proposal to transfer the families Algiphilaceae and Solimonadaceae to the order Nevskiales ord. nov. and to create a new family within the order Xanthomonadales, the family Rhodanobacteraceae fam. nov., containing the genus Rhodanobacter and its closest relatives.</title>
        <authorList>
            <person name="Naushad S."/>
            <person name="Adeolu M."/>
            <person name="Wong S."/>
            <person name="Sohail M."/>
            <person name="Schellhorn H.E."/>
            <person name="Gupta R.S."/>
        </authorList>
    </citation>
    <scope>NUCLEOTIDE SEQUENCE [LARGE SCALE GENOMIC DNA]</scope>
    <source>
        <strain evidence="4 5">DSM 16301</strain>
    </source>
</reference>
<keyword evidence="2" id="KW-0560">Oxidoreductase</keyword>
<evidence type="ECO:0000256" key="1">
    <source>
        <dbReference type="ARBA" id="ARBA00006484"/>
    </source>
</evidence>
<evidence type="ECO:0000313" key="5">
    <source>
        <dbReference type="Proteomes" id="UP000035481"/>
    </source>
</evidence>
<dbReference type="PANTHER" id="PTHR24320">
    <property type="entry name" value="RETINOL DEHYDROGENASE"/>
    <property type="match status" value="1"/>
</dbReference>
<dbReference type="OrthoDB" id="109589at2"/>
<comment type="similarity">
    <text evidence="1">Belongs to the short-chain dehydrogenases/reductases (SDR) family.</text>
</comment>
<dbReference type="GO" id="GO:0016491">
    <property type="term" value="F:oxidoreductase activity"/>
    <property type="evidence" value="ECO:0007669"/>
    <property type="project" value="UniProtKB-KW"/>
</dbReference>
<dbReference type="RefSeq" id="WP_046970895.1">
    <property type="nucleotide sequence ID" value="NZ_JPLA01000013.1"/>
</dbReference>
<dbReference type="Proteomes" id="UP000035481">
    <property type="component" value="Unassembled WGS sequence"/>
</dbReference>
<dbReference type="InterPro" id="IPR002347">
    <property type="entry name" value="SDR_fam"/>
</dbReference>
<evidence type="ECO:0000256" key="3">
    <source>
        <dbReference type="ARBA" id="ARBA00071493"/>
    </source>
</evidence>
<comment type="caution">
    <text evidence="4">The sequence shown here is derived from an EMBL/GenBank/DDBJ whole genome shotgun (WGS) entry which is preliminary data.</text>
</comment>
<evidence type="ECO:0000313" key="4">
    <source>
        <dbReference type="EMBL" id="KLD64912.1"/>
    </source>
</evidence>
<dbReference type="FunFam" id="3.40.50.720:FF:000594">
    <property type="entry name" value="Short-chain oxidoreductase"/>
    <property type="match status" value="1"/>
</dbReference>
<dbReference type="AlphaFoldDB" id="A0A0G9HB48"/>
<dbReference type="PATRIC" id="fig|1440762.4.peg.489"/>
<dbReference type="InterPro" id="IPR036291">
    <property type="entry name" value="NAD(P)-bd_dom_sf"/>
</dbReference>